<feature type="region of interest" description="Disordered" evidence="1">
    <location>
        <begin position="1"/>
        <end position="46"/>
    </location>
</feature>
<name>A0AAV9K0M8_9PEZI</name>
<dbReference type="Proteomes" id="UP001324427">
    <property type="component" value="Unassembled WGS sequence"/>
</dbReference>
<evidence type="ECO:0000313" key="3">
    <source>
        <dbReference type="Proteomes" id="UP001324427"/>
    </source>
</evidence>
<feature type="compositionally biased region" description="Low complexity" evidence="1">
    <location>
        <begin position="1"/>
        <end position="15"/>
    </location>
</feature>
<keyword evidence="3" id="KW-1185">Reference proteome</keyword>
<reference evidence="2 3" key="1">
    <citation type="submission" date="2021-11" db="EMBL/GenBank/DDBJ databases">
        <title>Black yeast isolated from Biological Soil Crust.</title>
        <authorList>
            <person name="Kurbessoian T."/>
        </authorList>
    </citation>
    <scope>NUCLEOTIDE SEQUENCE [LARGE SCALE GENOMIC DNA]</scope>
    <source>
        <strain evidence="2 3">CCFEE 5522</strain>
    </source>
</reference>
<protein>
    <submittedName>
        <fullName evidence="2">Uncharacterized protein</fullName>
    </submittedName>
</protein>
<sequence length="696" mass="75128">MQSNNGMSGANNFNNTGRGQGWSNRDFDNMTPMPGAGGVSGFNNPRYVPPQMRSVFERPVRPESSMSNTSFATQAYVMDGGVSLRGFTDVPRPQMSGGRYGGYGGLGQGMSGDMGGHGGLGAMGGMGGGGYGPPPGNYAFGQQAPYANQPTSFLDNNPAGMRPGYGRPSASGTIAQAPATPSTIFRRDSASAVDTAAAPNAALIAHAIRCGNYDVDDFETGPPGCYGYDRKNGRASMSVTGPQHRTTRSTADALLQPANPVNALVSHREGNTKGSAAAFIAVEVVTPPEWFPRLSMGFKPTMEMLFQVIPVIEPCRFAVASTAGVVRVNNIPYNTPRSEITAFVGRNAQIVSQPEGSPYHAVHIIMERHTGKTMDAFIEFSRASEATWVVNQFQKRIVQGRHPRVGDRQVEVVLSSQEELMSELFPRAKHVRWEGATPRVLVNTQMYYEDVDSAGFTGFLQNEEIVMAVKHAETPHRSPFAQRCILRVYESHISTLHKYPWFAHENVNMTERRLLFDATLAIMRCLIAFLRRVGPQQLDNTKPTAATLQELAVAALTCPGFSEQQKAALVLCMQQGGYNGMTSSRGMNITFGGNTLIAQHWPFKVLARDPKASDQMVGYFADLIHGATASSEALSLADEHAMRASGGSAQGPFGDITFEYGDATTIAEVGKIELRTIEALLGRILPRSRSTDSNSS</sequence>
<evidence type="ECO:0000313" key="2">
    <source>
        <dbReference type="EMBL" id="KAK4550882.1"/>
    </source>
</evidence>
<evidence type="ECO:0000256" key="1">
    <source>
        <dbReference type="SAM" id="MobiDB-lite"/>
    </source>
</evidence>
<dbReference type="Gene3D" id="3.30.70.330">
    <property type="match status" value="1"/>
</dbReference>
<dbReference type="InterPro" id="IPR035979">
    <property type="entry name" value="RBD_domain_sf"/>
</dbReference>
<dbReference type="InterPro" id="IPR012677">
    <property type="entry name" value="Nucleotide-bd_a/b_plait_sf"/>
</dbReference>
<dbReference type="AlphaFoldDB" id="A0AAV9K0M8"/>
<gene>
    <name evidence="2" type="ORF">LTR36_000462</name>
</gene>
<dbReference type="GO" id="GO:0003676">
    <property type="term" value="F:nucleic acid binding"/>
    <property type="evidence" value="ECO:0007669"/>
    <property type="project" value="InterPro"/>
</dbReference>
<comment type="caution">
    <text evidence="2">The sequence shown here is derived from an EMBL/GenBank/DDBJ whole genome shotgun (WGS) entry which is preliminary data.</text>
</comment>
<dbReference type="SUPFAM" id="SSF54928">
    <property type="entry name" value="RNA-binding domain, RBD"/>
    <property type="match status" value="1"/>
</dbReference>
<accession>A0AAV9K0M8</accession>
<organism evidence="2 3">
    <name type="scientific">Oleoguttula mirabilis</name>
    <dbReference type="NCBI Taxonomy" id="1507867"/>
    <lineage>
        <taxon>Eukaryota</taxon>
        <taxon>Fungi</taxon>
        <taxon>Dikarya</taxon>
        <taxon>Ascomycota</taxon>
        <taxon>Pezizomycotina</taxon>
        <taxon>Dothideomycetes</taxon>
        <taxon>Dothideomycetidae</taxon>
        <taxon>Mycosphaerellales</taxon>
        <taxon>Teratosphaeriaceae</taxon>
        <taxon>Oleoguttula</taxon>
    </lineage>
</organism>
<dbReference type="EMBL" id="JAVFHQ010000001">
    <property type="protein sequence ID" value="KAK4550882.1"/>
    <property type="molecule type" value="Genomic_DNA"/>
</dbReference>
<proteinExistence type="predicted"/>